<dbReference type="KEGG" id="rag:B739_0730"/>
<dbReference type="PATRIC" id="fig|1228997.3.peg.726"/>
<dbReference type="HOGENOM" id="CLU_3103311_0_0_10"/>
<evidence type="ECO:0000313" key="2">
    <source>
        <dbReference type="Proteomes" id="UP000006276"/>
    </source>
</evidence>
<name>J9R6E9_RIEAN</name>
<dbReference type="Proteomes" id="UP000006276">
    <property type="component" value="Chromosome"/>
</dbReference>
<proteinExistence type="predicted"/>
<evidence type="ECO:0000313" key="1">
    <source>
        <dbReference type="EMBL" id="AFR35332.1"/>
    </source>
</evidence>
<gene>
    <name evidence="1" type="ORF">B739_0730</name>
</gene>
<dbReference type="EMBL" id="CP003787">
    <property type="protein sequence ID" value="AFR35332.1"/>
    <property type="molecule type" value="Genomic_DNA"/>
</dbReference>
<reference evidence="1 2" key="1">
    <citation type="submission" date="2012-09" db="EMBL/GenBank/DDBJ databases">
        <title>Riemerella anatipestifer vaccine strains.</title>
        <authorList>
            <person name="Chun C.A."/>
            <person name="Shu W.M."/>
            <person name="Kang Z.D."/>
            <person name="Jia W.X."/>
        </authorList>
    </citation>
    <scope>NUCLEOTIDE SEQUENCE [LARGE SCALE GENOMIC DNA]</scope>
    <source>
        <strain evidence="1 2">RA-CH-1</strain>
    </source>
</reference>
<sequence>MVFGRGVLIIYIVYPTSKPDGVKNLVTKGVKKYPLFEHWCGQKRWGEFWGF</sequence>
<dbReference type="AlphaFoldDB" id="J9R6E9"/>
<accession>J9R6E9</accession>
<keyword evidence="2" id="KW-1185">Reference proteome</keyword>
<protein>
    <submittedName>
        <fullName evidence="1">Uncharacterized protein</fullName>
    </submittedName>
</protein>
<organism evidence="1 2">
    <name type="scientific">Riemerella anatipestifer RA-CH-1</name>
    <dbReference type="NCBI Taxonomy" id="1228997"/>
    <lineage>
        <taxon>Bacteria</taxon>
        <taxon>Pseudomonadati</taxon>
        <taxon>Bacteroidota</taxon>
        <taxon>Flavobacteriia</taxon>
        <taxon>Flavobacteriales</taxon>
        <taxon>Weeksellaceae</taxon>
        <taxon>Riemerella</taxon>
    </lineage>
</organism>